<reference evidence="5 6" key="3">
    <citation type="journal article" date="2016" name="FEMS Yeast Res.">
        <title>Curation of the genome annotation of Pichia pastoris (Komagataella phaffii) CBS7435 from gene level to protein function.</title>
        <authorList>
            <person name="Valli M."/>
            <person name="Tatto N.E."/>
            <person name="Peymann A."/>
            <person name="Gruber C."/>
            <person name="Landes N."/>
            <person name="Ekker H."/>
            <person name="Thallinger G.G."/>
            <person name="Mattanovich D."/>
            <person name="Gasser B."/>
            <person name="Graf A.B."/>
        </authorList>
    </citation>
    <scope>GENOME REANNOTATION</scope>
    <source>
        <strain evidence="5 6">ATCC 76273 / CBS 7435 / CECT 11047 / NRRL Y-11430 / Wegner 21-1</strain>
    </source>
</reference>
<evidence type="ECO:0000256" key="1">
    <source>
        <dbReference type="ARBA" id="ARBA00022729"/>
    </source>
</evidence>
<keyword evidence="1" id="KW-0732">Signal</keyword>
<evidence type="ECO:0000256" key="2">
    <source>
        <dbReference type="ARBA" id="ARBA00023180"/>
    </source>
</evidence>
<sequence length="866" mass="92809">MSKTKNGGSEFVHIAYVFHIEASTPSDYINMIQIVLFPHQAQITKRMNLVTLLVCNLLCVSLTLGQGVYRLKFPALVVTGRESVGTTVVNYDFLVGNTGQYGDLGEFFYDGEPYYCWNSTDSQPLSCSSSSSLLISTQNVTISHPDEDGTVYAYAERDGGLLGRFTVGSVSADWPQWAVIVYSTSSSAHPSSWYVDDNKLKLTSGLGPNNSTTLQACYFTQSSGRDRYAISLEGSPAYTGQVSCQATEFDLEFIPPSADTTSIWDGSYTTWTTDSNGIVVEQIPTPSADTTSIWTGSETSWTTDSDGTVIELVPTPSADATSIWTGDHTTWTTDSEGNVIEQIPTPSADTTSIWTGDHTTWTTEVGGDGSSIVVELVPSETGTATNVVQTPVPSSGISDGVSALDGFNVEVFHYPADNYELANEISFLSYGYENLGLVTTATGVSDINFDTDSNWPSYIDRNALGNTGSYVNATIKYEGFFRAPVDGDYEFSFSNIDYNSILFVGSAAADQALRKREAQFLKPETSPNHILFFNNSRDVGQTISTTQYLSADSYYPLRVVIAAVSQHALLDFQIKLPNGVSLTQFQGYVYNFALEGAESTTVIGDKTSTWTGTYTTWTTDSEGSTIVLCPSIISDHNGKPADTTLTDGSISTTVVTVTSCDIKKCTKTTALTGVTQKTLTVKGTTTVVTAYCPLPTDVATVKTISVGGSEVLQTVYTAKPSHIVPDVQTLTVTITREVCDALTCIPATIVTGEILKTTTLADTHSTTVIPVYVPLETHQPALDLITLETVLKSSDFANGPAITSVSVESLSHQSGVVVSEFDSDSTSGAVSQPSSAVSLQTGKASALKWSPFLGAAVISLFNVFFV</sequence>
<dbReference type="AlphaFoldDB" id="F2R0I4"/>
<evidence type="ECO:0000313" key="6">
    <source>
        <dbReference type="Proteomes" id="UP000006853"/>
    </source>
</evidence>
<organism evidence="5 6">
    <name type="scientific">Komagataella phaffii (strain ATCC 76273 / CBS 7435 / CECT 11047 / NRRL Y-11430 / Wegner 21-1)</name>
    <name type="common">Yeast</name>
    <name type="synonym">Pichia pastoris</name>
    <dbReference type="NCBI Taxonomy" id="981350"/>
    <lineage>
        <taxon>Eukaryota</taxon>
        <taxon>Fungi</taxon>
        <taxon>Dikarya</taxon>
        <taxon>Ascomycota</taxon>
        <taxon>Saccharomycotina</taxon>
        <taxon>Pichiomycetes</taxon>
        <taxon>Pichiales</taxon>
        <taxon>Pichiaceae</taxon>
        <taxon>Komagataella</taxon>
    </lineage>
</organism>
<dbReference type="Gene3D" id="2.60.120.1560">
    <property type="match status" value="1"/>
</dbReference>
<dbReference type="HOGENOM" id="CLU_016353_0_0_1"/>
<proteinExistence type="predicted"/>
<keyword evidence="6" id="KW-1185">Reference proteome</keyword>
<name>F2R0I4_KOMPC</name>
<dbReference type="InterPro" id="IPR037524">
    <property type="entry name" value="PA14/GLEYA"/>
</dbReference>
<dbReference type="Proteomes" id="UP000006853">
    <property type="component" value="Chromosome 4"/>
</dbReference>
<dbReference type="EMBL" id="FR839631">
    <property type="protein sequence ID" value="CCA41162.1"/>
    <property type="molecule type" value="Genomic_DNA"/>
</dbReference>
<keyword evidence="3" id="KW-0812">Transmembrane</keyword>
<dbReference type="Pfam" id="PF10528">
    <property type="entry name" value="GLEYA"/>
    <property type="match status" value="1"/>
</dbReference>
<dbReference type="PROSITE" id="PS51820">
    <property type="entry name" value="PA14"/>
    <property type="match status" value="1"/>
</dbReference>
<accession>F2R0I4</accession>
<feature type="domain" description="PA14" evidence="4">
    <location>
        <begin position="422"/>
        <end position="588"/>
    </location>
</feature>
<evidence type="ECO:0000313" key="5">
    <source>
        <dbReference type="EMBL" id="CCA41162.1"/>
    </source>
</evidence>
<dbReference type="InterPro" id="IPR025928">
    <property type="entry name" value="Flocculin_t3_rpt"/>
</dbReference>
<keyword evidence="3" id="KW-0472">Membrane</keyword>
<feature type="transmembrane region" description="Helical" evidence="3">
    <location>
        <begin position="49"/>
        <end position="69"/>
    </location>
</feature>
<reference key="2">
    <citation type="submission" date="2011-04" db="EMBL/GenBank/DDBJ databases">
        <title>High-quality genome sequence of Pichia pastoris CBS 7435.</title>
        <authorList>
            <person name="Kueberl A."/>
            <person name="Schneider J."/>
            <person name="Thallinger G.G."/>
            <person name="Anderl I."/>
            <person name="Wibberg D."/>
            <person name="Hajek T."/>
            <person name="Jaenicke S."/>
            <person name="Brinkrolf K."/>
            <person name="Goesmann A."/>
            <person name="Szczepanowski R."/>
            <person name="Puehler A."/>
            <person name="Schwab H."/>
            <person name="Glieder A."/>
            <person name="Pichler H."/>
        </authorList>
    </citation>
    <scope>NUCLEOTIDE SEQUENCE</scope>
    <source>
        <strain>CBS 7435</strain>
    </source>
</reference>
<evidence type="ECO:0000259" key="4">
    <source>
        <dbReference type="PROSITE" id="PS51820"/>
    </source>
</evidence>
<gene>
    <name evidence="5" type="ordered locus">PP7435_Chr4-1013</name>
</gene>
<keyword evidence="2" id="KW-0325">Glycoprotein</keyword>
<evidence type="ECO:0000256" key="3">
    <source>
        <dbReference type="SAM" id="Phobius"/>
    </source>
</evidence>
<dbReference type="Pfam" id="PF13928">
    <property type="entry name" value="Flocculin_t3"/>
    <property type="match status" value="1"/>
</dbReference>
<keyword evidence="3" id="KW-1133">Transmembrane helix</keyword>
<protein>
    <submittedName>
        <fullName evidence="5">Putative flocculin</fullName>
    </submittedName>
</protein>
<reference evidence="5 6" key="1">
    <citation type="journal article" date="2011" name="J. Biotechnol.">
        <title>High-quality genome sequence of Pichia pastoris CBS7435.</title>
        <authorList>
            <person name="Kuberl A."/>
            <person name="Schneider J."/>
            <person name="Thallinger G.G."/>
            <person name="Anderl I."/>
            <person name="Wibberg D."/>
            <person name="Hajek T."/>
            <person name="Jaenicke S."/>
            <person name="Brinkrolf K."/>
            <person name="Goesmann A."/>
            <person name="Szczepanowski R."/>
            <person name="Puhler A."/>
            <person name="Schwab H."/>
            <person name="Glieder A."/>
            <person name="Pichler H."/>
        </authorList>
    </citation>
    <scope>NUCLEOTIDE SEQUENCE [LARGE SCALE GENOMIC DNA]</scope>
    <source>
        <strain evidence="6">ATCC 76273 / CBS 7435 / CECT 11047 / NRRL Y-11430 / Wegner 21-1</strain>
    </source>
</reference>
<dbReference type="InterPro" id="IPR018871">
    <property type="entry name" value="GLEYA_adhesin_domain"/>
</dbReference>